<dbReference type="PANTHER" id="PTHR31286:SF167">
    <property type="entry name" value="OS09G0268800 PROTEIN"/>
    <property type="match status" value="1"/>
</dbReference>
<dbReference type="PROSITE" id="PS51257">
    <property type="entry name" value="PROKAR_LIPOPROTEIN"/>
    <property type="match status" value="1"/>
</dbReference>
<organism evidence="2 3">
    <name type="scientific">Buddleja alternifolia</name>
    <dbReference type="NCBI Taxonomy" id="168488"/>
    <lineage>
        <taxon>Eukaryota</taxon>
        <taxon>Viridiplantae</taxon>
        <taxon>Streptophyta</taxon>
        <taxon>Embryophyta</taxon>
        <taxon>Tracheophyta</taxon>
        <taxon>Spermatophyta</taxon>
        <taxon>Magnoliopsida</taxon>
        <taxon>eudicotyledons</taxon>
        <taxon>Gunneridae</taxon>
        <taxon>Pentapetalae</taxon>
        <taxon>asterids</taxon>
        <taxon>lamiids</taxon>
        <taxon>Lamiales</taxon>
        <taxon>Scrophulariaceae</taxon>
        <taxon>Buddlejeae</taxon>
        <taxon>Buddleja</taxon>
    </lineage>
</organism>
<gene>
    <name evidence="2" type="ORF">BUALT_Bualt17G0027800</name>
</gene>
<dbReference type="Pfam" id="PF14111">
    <property type="entry name" value="DUF4283"/>
    <property type="match status" value="1"/>
</dbReference>
<dbReference type="InterPro" id="IPR025558">
    <property type="entry name" value="DUF4283"/>
</dbReference>
<dbReference type="AlphaFoldDB" id="A0AAV6W755"/>
<feature type="domain" description="DUF4283" evidence="1">
    <location>
        <begin position="305"/>
        <end position="379"/>
    </location>
</feature>
<accession>A0AAV6W755</accession>
<dbReference type="EMBL" id="WHWC01000017">
    <property type="protein sequence ID" value="KAG8365973.1"/>
    <property type="molecule type" value="Genomic_DNA"/>
</dbReference>
<evidence type="ECO:0000259" key="1">
    <source>
        <dbReference type="Pfam" id="PF14111"/>
    </source>
</evidence>
<sequence>MSRKLVSSVFLEDCAFELPDVSTLSVPFSILVASCIANIISCILGLDELCCSTHWIATSAILHIDSIFTVPAIVGSMMLSTSPLRINDRAYKRIINDHIRTQGSLKNKFNNGLNFAIAGSTVFTGDHFRSKNVSNLIWKGIPMAFQTQMEWFKKYMTEAGCKGGGEGPCKAMMDNALFWLGEMGVVDYGRAQGSSAALQWLREVSVKNVGKLLELENPKSGFVCDALFLTVRTSLFCSVRGRRLWLTSAVTWVGCSSNLESFFVESGSMEEEINRMERISLSELEKQEIEIPEGVWKTGSNPFDKVVVGRLLSGTRYNFVAFKETMLNAFKPSKHVDFEKLDNGHFLLNFEHQSDLDRVMGGGPWCFDNDLLVLKLLHENDDPLSVPLLWVEFYVLARGLPLSKMNEDMASFIGNSLGSYRSVDLARNGVS</sequence>
<keyword evidence="3" id="KW-1185">Reference proteome</keyword>
<reference evidence="2" key="1">
    <citation type="submission" date="2019-10" db="EMBL/GenBank/DDBJ databases">
        <authorList>
            <person name="Zhang R."/>
            <person name="Pan Y."/>
            <person name="Wang J."/>
            <person name="Ma R."/>
            <person name="Yu S."/>
        </authorList>
    </citation>
    <scope>NUCLEOTIDE SEQUENCE</scope>
    <source>
        <strain evidence="2">LA-IB0</strain>
        <tissue evidence="2">Leaf</tissue>
    </source>
</reference>
<name>A0AAV6W755_9LAMI</name>
<evidence type="ECO:0000313" key="2">
    <source>
        <dbReference type="EMBL" id="KAG8365973.1"/>
    </source>
</evidence>
<evidence type="ECO:0000313" key="3">
    <source>
        <dbReference type="Proteomes" id="UP000826271"/>
    </source>
</evidence>
<protein>
    <recommendedName>
        <fullName evidence="1">DUF4283 domain-containing protein</fullName>
    </recommendedName>
</protein>
<proteinExistence type="predicted"/>
<comment type="caution">
    <text evidence="2">The sequence shown here is derived from an EMBL/GenBank/DDBJ whole genome shotgun (WGS) entry which is preliminary data.</text>
</comment>
<dbReference type="PANTHER" id="PTHR31286">
    <property type="entry name" value="GLYCINE-RICH CELL WALL STRUCTURAL PROTEIN 1.8-LIKE"/>
    <property type="match status" value="1"/>
</dbReference>
<dbReference type="Proteomes" id="UP000826271">
    <property type="component" value="Unassembled WGS sequence"/>
</dbReference>
<dbReference type="InterPro" id="IPR040256">
    <property type="entry name" value="At4g02000-like"/>
</dbReference>